<accession>A0A8H2VKB6</accession>
<dbReference type="InterPro" id="IPR004843">
    <property type="entry name" value="Calcineurin-like_PHP"/>
</dbReference>
<evidence type="ECO:0000259" key="2">
    <source>
        <dbReference type="Pfam" id="PF00149"/>
    </source>
</evidence>
<feature type="chain" id="PRO_5034186576" evidence="1">
    <location>
        <begin position="32"/>
        <end position="619"/>
    </location>
</feature>
<reference evidence="3 4" key="1">
    <citation type="submission" date="2020-05" db="EMBL/GenBank/DDBJ databases">
        <authorList>
            <person name="Casaregola S."/>
            <person name="Devillers H."/>
            <person name="Grondin C."/>
        </authorList>
    </citation>
    <scope>NUCLEOTIDE SEQUENCE [LARGE SCALE GENOMIC DNA]</scope>
    <source>
        <strain evidence="3 4">CLIB 1767</strain>
    </source>
</reference>
<dbReference type="RefSeq" id="XP_041409128.1">
    <property type="nucleotide sequence ID" value="XM_041553194.1"/>
</dbReference>
<dbReference type="CDD" id="cd07383">
    <property type="entry name" value="MPP_Dcr2"/>
    <property type="match status" value="1"/>
</dbReference>
<dbReference type="PANTHER" id="PTHR32440">
    <property type="entry name" value="PHOSPHATASE DCR2-RELATED-RELATED"/>
    <property type="match status" value="1"/>
</dbReference>
<dbReference type="GO" id="GO:0005737">
    <property type="term" value="C:cytoplasm"/>
    <property type="evidence" value="ECO:0007669"/>
    <property type="project" value="TreeGrafter"/>
</dbReference>
<dbReference type="GO" id="GO:0004721">
    <property type="term" value="F:phosphoprotein phosphatase activity"/>
    <property type="evidence" value="ECO:0007669"/>
    <property type="project" value="TreeGrafter"/>
</dbReference>
<proteinExistence type="predicted"/>
<protein>
    <submittedName>
        <fullName evidence="3">Similar to Saccharomyces cerevisiae YLR361C DCR2 Phosphoesterase involved in downregulation of the unfolded protein response, at least in part via dephosphorylation of Ire1p</fullName>
    </submittedName>
</protein>
<dbReference type="EMBL" id="CAEFZW010000014">
    <property type="protein sequence ID" value="CAB4257284.1"/>
    <property type="molecule type" value="Genomic_DNA"/>
</dbReference>
<keyword evidence="1" id="KW-0732">Signal</keyword>
<dbReference type="SUPFAM" id="SSF56300">
    <property type="entry name" value="Metallo-dependent phosphatases"/>
    <property type="match status" value="1"/>
</dbReference>
<gene>
    <name evidence="3" type="ORF">KABA2_14S00682</name>
</gene>
<organism evidence="3 4">
    <name type="scientific">Maudiozyma barnettii</name>
    <dbReference type="NCBI Taxonomy" id="61262"/>
    <lineage>
        <taxon>Eukaryota</taxon>
        <taxon>Fungi</taxon>
        <taxon>Dikarya</taxon>
        <taxon>Ascomycota</taxon>
        <taxon>Saccharomycotina</taxon>
        <taxon>Saccharomycetes</taxon>
        <taxon>Saccharomycetales</taxon>
        <taxon>Saccharomycetaceae</taxon>
        <taxon>Maudiozyma</taxon>
    </lineage>
</organism>
<dbReference type="OrthoDB" id="783096at2759"/>
<sequence length="619" mass="71000">MLRMRLSKRHIRTLVPLVLVLCVLFMGYRHQRTPNVRTVTKNNNSNSNSNNNDYIWTIKSDKVTNCGTKKWGKDEIIGLLSSNHIDLDSNVDIQYLDMNQLVITNIGTKECHYLAKKFERCSTKPMKELIQPSLKGYTDEHAIKKDIRGSFGFEWFGKSEYLYFDAISIGSLFQSQINDFFVLIDVSDEGNTGKDQVSFKIHDLYFVFQKYTLKQLFEMNTNSDTHHLVSDMNILFGTDCKDPRQDWNIYKNKPLSNHYRFPSYISLERAPVSKPPGYHNPKTKILLPDGKNLKIVQLADLHMGVGENKCIDEYPITENCHADPKTFEFINSVLDIEQPDLVVFTGDQIMGDRSIQDSESTLLKVVAPVIEREIPWAMVWGNHDDEGSLARWELSELVYDLPFSLFKFSPFDTRDNSFGVGNYIQEVYNKSNPSDVLMTFYFLDSHKYSKTGKLHPGYDWIKEKQWDYIKDVYETSLYKNIPTDKPHISMAFFHIPLPEYLDIDSKKSPGEQNPIVGSFKEGVTAPKYNSGGLKVLDDLGVQVTSCGHDHCNDYCLQTDSARNPIWLCFGGGAGEGGYAGYGGTERRIRIYNINPSNGNIYTWKRLNGTPNDKFDQQQF</sequence>
<feature type="signal peptide" evidence="1">
    <location>
        <begin position="1"/>
        <end position="31"/>
    </location>
</feature>
<evidence type="ECO:0000313" key="4">
    <source>
        <dbReference type="Proteomes" id="UP000644660"/>
    </source>
</evidence>
<keyword evidence="4" id="KW-1185">Reference proteome</keyword>
<evidence type="ECO:0000256" key="1">
    <source>
        <dbReference type="SAM" id="SignalP"/>
    </source>
</evidence>
<dbReference type="PANTHER" id="PTHR32440:SF0">
    <property type="entry name" value="PHOSPHATASE DCR2-RELATED"/>
    <property type="match status" value="1"/>
</dbReference>
<evidence type="ECO:0000313" key="3">
    <source>
        <dbReference type="EMBL" id="CAB4257284.1"/>
    </source>
</evidence>
<feature type="domain" description="Calcineurin-like phosphoesterase" evidence="2">
    <location>
        <begin position="293"/>
        <end position="551"/>
    </location>
</feature>
<dbReference type="GeneID" id="64860399"/>
<dbReference type="Proteomes" id="UP000644660">
    <property type="component" value="Unassembled WGS sequence"/>
</dbReference>
<dbReference type="Pfam" id="PF00149">
    <property type="entry name" value="Metallophos"/>
    <property type="match status" value="1"/>
</dbReference>
<name>A0A8H2VKB6_9SACH</name>
<comment type="caution">
    <text evidence="3">The sequence shown here is derived from an EMBL/GenBank/DDBJ whole genome shotgun (WGS) entry which is preliminary data.</text>
</comment>
<dbReference type="InterPro" id="IPR029052">
    <property type="entry name" value="Metallo-depent_PP-like"/>
</dbReference>
<dbReference type="Gene3D" id="3.60.21.10">
    <property type="match status" value="1"/>
</dbReference>
<dbReference type="AlphaFoldDB" id="A0A8H2VKB6"/>